<gene>
    <name evidence="2" type="ORF">DWX94_12635</name>
</gene>
<dbReference type="PROSITE" id="PS50096">
    <property type="entry name" value="IQ"/>
    <property type="match status" value="1"/>
</dbReference>
<dbReference type="NCBIfam" id="NF033832">
    <property type="entry name" value="sce7726_fam"/>
    <property type="match status" value="1"/>
</dbReference>
<protein>
    <recommendedName>
        <fullName evidence="4">Sce7726 family protein</fullName>
    </recommendedName>
</protein>
<evidence type="ECO:0000256" key="1">
    <source>
        <dbReference type="SAM" id="MobiDB-lite"/>
    </source>
</evidence>
<name>A0A3R6AQ70_9FIRM</name>
<reference evidence="2 3" key="1">
    <citation type="submission" date="2018-08" db="EMBL/GenBank/DDBJ databases">
        <title>A genome reference for cultivated species of the human gut microbiota.</title>
        <authorList>
            <person name="Zou Y."/>
            <person name="Xue W."/>
            <person name="Luo G."/>
        </authorList>
    </citation>
    <scope>NUCLEOTIDE SEQUENCE [LARGE SCALE GENOMIC DNA]</scope>
    <source>
        <strain evidence="2 3">AF22-21</strain>
    </source>
</reference>
<sequence>MLLDKDIREPLFEFLEERYGKVRILEEKTVGSSRADVVMVIPDKIVGIEIKSDADTYTRLERQVADYDLYFDQNIVVVGSTHASHVAEHVPDYWGIISVEEYDTGSKSDVGENADVNMGGKAIGGGTTDPSDKVTHKIDFYVVREMQTNPKADILRTIRILWRPELAHIQETYSLPMYKGKSKDFVRTLIVDRLPAEIVHHEISEILFERDYAAMIKQIQEFRKAQAAKRGKTVRKKKKRYRRKKRDA</sequence>
<dbReference type="EMBL" id="QRVK01000048">
    <property type="protein sequence ID" value="RGS36938.1"/>
    <property type="molecule type" value="Genomic_DNA"/>
</dbReference>
<organism evidence="2 3">
    <name type="scientific">Coprococcus eutactus</name>
    <dbReference type="NCBI Taxonomy" id="33043"/>
    <lineage>
        <taxon>Bacteria</taxon>
        <taxon>Bacillati</taxon>
        <taxon>Bacillota</taxon>
        <taxon>Clostridia</taxon>
        <taxon>Lachnospirales</taxon>
        <taxon>Lachnospiraceae</taxon>
        <taxon>Coprococcus</taxon>
    </lineage>
</organism>
<comment type="caution">
    <text evidence="2">The sequence shown here is derived from an EMBL/GenBank/DDBJ whole genome shotgun (WGS) entry which is preliminary data.</text>
</comment>
<dbReference type="OrthoDB" id="128875at2"/>
<dbReference type="InterPro" id="IPR047729">
    <property type="entry name" value="Sce7726-like"/>
</dbReference>
<evidence type="ECO:0000313" key="2">
    <source>
        <dbReference type="EMBL" id="RGS36938.1"/>
    </source>
</evidence>
<proteinExistence type="predicted"/>
<dbReference type="Proteomes" id="UP000283295">
    <property type="component" value="Unassembled WGS sequence"/>
</dbReference>
<evidence type="ECO:0000313" key="3">
    <source>
        <dbReference type="Proteomes" id="UP000283295"/>
    </source>
</evidence>
<feature type="region of interest" description="Disordered" evidence="1">
    <location>
        <begin position="227"/>
        <end position="248"/>
    </location>
</feature>
<evidence type="ECO:0008006" key="4">
    <source>
        <dbReference type="Google" id="ProtNLM"/>
    </source>
</evidence>
<dbReference type="AlphaFoldDB" id="A0A3R6AQ70"/>
<accession>A0A3R6AQ70</accession>